<dbReference type="Pfam" id="PF00201">
    <property type="entry name" value="UDPGT"/>
    <property type="match status" value="1"/>
</dbReference>
<evidence type="ECO:0000256" key="5">
    <source>
        <dbReference type="RuleBase" id="RU362057"/>
    </source>
</evidence>
<dbReference type="AlphaFoldDB" id="A0ABD3D6V3"/>
<evidence type="ECO:0000256" key="2">
    <source>
        <dbReference type="ARBA" id="ARBA00022676"/>
    </source>
</evidence>
<comment type="similarity">
    <text evidence="1 4">Belongs to the UDP-glycosyltransferase family.</text>
</comment>
<evidence type="ECO:0000256" key="3">
    <source>
        <dbReference type="ARBA" id="ARBA00022679"/>
    </source>
</evidence>
<accession>A0ABD3D6V3</accession>
<dbReference type="PANTHER" id="PTHR48044:SF39">
    <property type="entry name" value="GLYCOSYLTRANSFERASE"/>
    <property type="match status" value="1"/>
</dbReference>
<dbReference type="EMBL" id="JAVIJP010000026">
    <property type="protein sequence ID" value="KAL3637306.1"/>
    <property type="molecule type" value="Genomic_DNA"/>
</dbReference>
<dbReference type="GO" id="GO:0008194">
    <property type="term" value="F:UDP-glycosyltransferase activity"/>
    <property type="evidence" value="ECO:0007669"/>
    <property type="project" value="UniProtKB-ARBA"/>
</dbReference>
<protein>
    <recommendedName>
        <fullName evidence="5">Glycosyltransferase</fullName>
        <ecNumber evidence="5">2.4.1.-</ecNumber>
    </recommendedName>
</protein>
<evidence type="ECO:0000313" key="6">
    <source>
        <dbReference type="EMBL" id="KAL3637306.1"/>
    </source>
</evidence>
<keyword evidence="2 4" id="KW-0328">Glycosyltransferase</keyword>
<dbReference type="CDD" id="cd03784">
    <property type="entry name" value="GT1_Gtf-like"/>
    <property type="match status" value="1"/>
</dbReference>
<dbReference type="GO" id="GO:0016138">
    <property type="term" value="P:glycoside biosynthetic process"/>
    <property type="evidence" value="ECO:0007669"/>
    <property type="project" value="UniProtKB-ARBA"/>
</dbReference>
<dbReference type="Proteomes" id="UP001632038">
    <property type="component" value="Unassembled WGS sequence"/>
</dbReference>
<name>A0ABD3D6V3_9LAMI</name>
<evidence type="ECO:0000313" key="7">
    <source>
        <dbReference type="Proteomes" id="UP001632038"/>
    </source>
</evidence>
<evidence type="ECO:0000256" key="1">
    <source>
        <dbReference type="ARBA" id="ARBA00009995"/>
    </source>
</evidence>
<dbReference type="FunFam" id="3.40.50.2000:FF:000060">
    <property type="entry name" value="Glycosyltransferase"/>
    <property type="match status" value="1"/>
</dbReference>
<proteinExistence type="inferred from homology"/>
<dbReference type="InterPro" id="IPR035595">
    <property type="entry name" value="UDP_glycos_trans_CS"/>
</dbReference>
<dbReference type="PANTHER" id="PTHR48044">
    <property type="entry name" value="GLYCOSYLTRANSFERASE"/>
    <property type="match status" value="1"/>
</dbReference>
<reference evidence="7" key="1">
    <citation type="journal article" date="2024" name="IScience">
        <title>Strigolactones Initiate the Formation of Haustorium-like Structures in Castilleja.</title>
        <authorList>
            <person name="Buerger M."/>
            <person name="Peterson D."/>
            <person name="Chory J."/>
        </authorList>
    </citation>
    <scope>NUCLEOTIDE SEQUENCE [LARGE SCALE GENOMIC DNA]</scope>
</reference>
<organism evidence="6 7">
    <name type="scientific">Castilleja foliolosa</name>
    <dbReference type="NCBI Taxonomy" id="1961234"/>
    <lineage>
        <taxon>Eukaryota</taxon>
        <taxon>Viridiplantae</taxon>
        <taxon>Streptophyta</taxon>
        <taxon>Embryophyta</taxon>
        <taxon>Tracheophyta</taxon>
        <taxon>Spermatophyta</taxon>
        <taxon>Magnoliopsida</taxon>
        <taxon>eudicotyledons</taxon>
        <taxon>Gunneridae</taxon>
        <taxon>Pentapetalae</taxon>
        <taxon>asterids</taxon>
        <taxon>lamiids</taxon>
        <taxon>Lamiales</taxon>
        <taxon>Orobanchaceae</taxon>
        <taxon>Pedicularideae</taxon>
        <taxon>Castillejinae</taxon>
        <taxon>Castilleja</taxon>
    </lineage>
</organism>
<keyword evidence="7" id="KW-1185">Reference proteome</keyword>
<sequence>MSNHTMSIKKQNLPIKVVMFPWLGYGHIMPYLELAKKLTTHGNFKVYMCSTLATLGCIEHKITDKMAESISLIPILLPASPDLPRKLHTTNGLPPSLMPNLKTALQSSVSVLGFSNILSDLKPDLVIYDFLQPWVPVVAKEMKIQAVQFVTSSCTSISVMCHYFKNPSGNVKFPFPEIHFRDYESGEMVKMLACSNNPKEREMVFKGLEESKNIVLVKGFRDIEHKYIDYASALLGKRFVAVGPLVQDPSPDEKYDRESLDLLAWLDKKEPKSTIFVSFGSEYFLTKDDMTEIAHGLELCGVNFIWVVRFPKDYPNGLNGRLNRNLPEGFVERVGDRGRVLEGWAPQAKILGHENTGGFVSHCGWNSVLESMSLGVPIIALPMHLDQPINARLVGNVGVGLEVLRDSNGRLHGETLAAVIKKVVVEAAGESVRKMAAGMKEKLRSKVDEMDEVIKEIISLCKIKNNGVY</sequence>
<dbReference type="PROSITE" id="PS00375">
    <property type="entry name" value="UDPGT"/>
    <property type="match status" value="1"/>
</dbReference>
<dbReference type="SUPFAM" id="SSF53756">
    <property type="entry name" value="UDP-Glycosyltransferase/glycogen phosphorylase"/>
    <property type="match status" value="1"/>
</dbReference>
<dbReference type="Gene3D" id="3.40.50.2000">
    <property type="entry name" value="Glycogen Phosphorylase B"/>
    <property type="match status" value="2"/>
</dbReference>
<dbReference type="EC" id="2.4.1.-" evidence="5"/>
<evidence type="ECO:0000256" key="4">
    <source>
        <dbReference type="RuleBase" id="RU003718"/>
    </source>
</evidence>
<gene>
    <name evidence="6" type="ORF">CASFOL_019605</name>
</gene>
<keyword evidence="3 4" id="KW-0808">Transferase</keyword>
<dbReference type="InterPro" id="IPR002213">
    <property type="entry name" value="UDP_glucos_trans"/>
</dbReference>
<comment type="caution">
    <text evidence="6">The sequence shown here is derived from an EMBL/GenBank/DDBJ whole genome shotgun (WGS) entry which is preliminary data.</text>
</comment>